<dbReference type="Pfam" id="PF01261">
    <property type="entry name" value="AP_endonuc_2"/>
    <property type="match status" value="1"/>
</dbReference>
<name>A0A7W0CS17_9ACTN</name>
<dbReference type="InterPro" id="IPR013022">
    <property type="entry name" value="Xyl_isomerase-like_TIM-brl"/>
</dbReference>
<dbReference type="InterPro" id="IPR050312">
    <property type="entry name" value="IolE/XylAMocC-like"/>
</dbReference>
<dbReference type="Proteomes" id="UP000530928">
    <property type="component" value="Unassembled WGS sequence"/>
</dbReference>
<dbReference type="PANTHER" id="PTHR12110:SF41">
    <property type="entry name" value="INOSOSE DEHYDRATASE"/>
    <property type="match status" value="1"/>
</dbReference>
<dbReference type="Gene3D" id="3.20.20.150">
    <property type="entry name" value="Divalent-metal-dependent TIM barrel enzymes"/>
    <property type="match status" value="1"/>
</dbReference>
<dbReference type="EMBL" id="JACDUR010000008">
    <property type="protein sequence ID" value="MBA2896293.1"/>
    <property type="molecule type" value="Genomic_DNA"/>
</dbReference>
<keyword evidence="2" id="KW-0413">Isomerase</keyword>
<comment type="caution">
    <text evidence="2">The sequence shown here is derived from an EMBL/GenBank/DDBJ whole genome shotgun (WGS) entry which is preliminary data.</text>
</comment>
<proteinExistence type="predicted"/>
<dbReference type="InterPro" id="IPR036237">
    <property type="entry name" value="Xyl_isomerase-like_sf"/>
</dbReference>
<evidence type="ECO:0000313" key="2">
    <source>
        <dbReference type="EMBL" id="MBA2896293.1"/>
    </source>
</evidence>
<evidence type="ECO:0000313" key="3">
    <source>
        <dbReference type="Proteomes" id="UP000530928"/>
    </source>
</evidence>
<evidence type="ECO:0000259" key="1">
    <source>
        <dbReference type="Pfam" id="PF01261"/>
    </source>
</evidence>
<protein>
    <submittedName>
        <fullName evidence="2">Sugar phosphate isomerase/epimerase</fullName>
    </submittedName>
</protein>
<accession>A0A7W0CS17</accession>
<dbReference type="SUPFAM" id="SSF51658">
    <property type="entry name" value="Xylose isomerase-like"/>
    <property type="match status" value="1"/>
</dbReference>
<gene>
    <name evidence="2" type="ORF">HNR30_007684</name>
</gene>
<dbReference type="RefSeq" id="WP_220134452.1">
    <property type="nucleotide sequence ID" value="NZ_BAABAM010000007.1"/>
</dbReference>
<dbReference type="GO" id="GO:0016853">
    <property type="term" value="F:isomerase activity"/>
    <property type="evidence" value="ECO:0007669"/>
    <property type="project" value="UniProtKB-KW"/>
</dbReference>
<dbReference type="AlphaFoldDB" id="A0A7W0CS17"/>
<feature type="domain" description="Xylose isomerase-like TIM barrel" evidence="1">
    <location>
        <begin position="21"/>
        <end position="200"/>
    </location>
</feature>
<sequence length="232" mass="25246">MYAVQLYTLRDQSSLSDTLHRLAGLGYAAVEPFDILTDTAGLRSLLQETGLQVRSAHVPIIGERRQEVAEAARVLGLDTVIVPFLPPDDFADAGAARKSAEAVNEAAAWGAEHGLRVGYHNHNWELAQWDAFLDALDPAVFLEVDVYWAQVGGADVPELLRGLGERVRFLHVKDGPANTTDAMTAVGDGVLPIKDILAAAPHAQRIVELDRFDGDIWDAVSRSIAYLREVEA</sequence>
<organism evidence="2 3">
    <name type="scientific">Nonomuraea soli</name>
    <dbReference type="NCBI Taxonomy" id="1032476"/>
    <lineage>
        <taxon>Bacteria</taxon>
        <taxon>Bacillati</taxon>
        <taxon>Actinomycetota</taxon>
        <taxon>Actinomycetes</taxon>
        <taxon>Streptosporangiales</taxon>
        <taxon>Streptosporangiaceae</taxon>
        <taxon>Nonomuraea</taxon>
    </lineage>
</organism>
<keyword evidence="3" id="KW-1185">Reference proteome</keyword>
<reference evidence="2 3" key="1">
    <citation type="submission" date="2020-07" db="EMBL/GenBank/DDBJ databases">
        <title>Genomic Encyclopedia of Type Strains, Phase IV (KMG-IV): sequencing the most valuable type-strain genomes for metagenomic binning, comparative biology and taxonomic classification.</title>
        <authorList>
            <person name="Goeker M."/>
        </authorList>
    </citation>
    <scope>NUCLEOTIDE SEQUENCE [LARGE SCALE GENOMIC DNA]</scope>
    <source>
        <strain evidence="2 3">DSM 45533</strain>
    </source>
</reference>
<dbReference type="PANTHER" id="PTHR12110">
    <property type="entry name" value="HYDROXYPYRUVATE ISOMERASE"/>
    <property type="match status" value="1"/>
</dbReference>